<dbReference type="EMBL" id="BAAAES010000003">
    <property type="protein sequence ID" value="GAA0659939.1"/>
    <property type="molecule type" value="Genomic_DNA"/>
</dbReference>
<reference evidence="6 7" key="1">
    <citation type="journal article" date="2019" name="Int. J. Syst. Evol. Microbiol.">
        <title>The Global Catalogue of Microorganisms (GCM) 10K type strain sequencing project: providing services to taxonomists for standard genome sequencing and annotation.</title>
        <authorList>
            <consortium name="The Broad Institute Genomics Platform"/>
            <consortium name="The Broad Institute Genome Sequencing Center for Infectious Disease"/>
            <person name="Wu L."/>
            <person name="Ma J."/>
        </authorList>
    </citation>
    <scope>NUCLEOTIDE SEQUENCE [LARGE SCALE GENOMIC DNA]</scope>
    <source>
        <strain evidence="6 7">JCM 14603</strain>
    </source>
</reference>
<dbReference type="PANTHER" id="PTHR35814:SF1">
    <property type="entry name" value="GLUTATHIONE S-TRANSFERASE-RELATED"/>
    <property type="match status" value="1"/>
</dbReference>
<keyword evidence="3 5" id="KW-1133">Transmembrane helix</keyword>
<feature type="transmembrane region" description="Helical" evidence="5">
    <location>
        <begin position="61"/>
        <end position="91"/>
    </location>
</feature>
<evidence type="ECO:0000256" key="2">
    <source>
        <dbReference type="ARBA" id="ARBA00022692"/>
    </source>
</evidence>
<evidence type="ECO:0000256" key="5">
    <source>
        <dbReference type="SAM" id="Phobius"/>
    </source>
</evidence>
<comment type="subcellular location">
    <subcellularLocation>
        <location evidence="1">Membrane</location>
    </subcellularLocation>
</comment>
<evidence type="ECO:0000313" key="7">
    <source>
        <dbReference type="Proteomes" id="UP001500238"/>
    </source>
</evidence>
<evidence type="ECO:0000256" key="1">
    <source>
        <dbReference type="ARBA" id="ARBA00004370"/>
    </source>
</evidence>
<name>A0ABN1HN54_9SPHN</name>
<dbReference type="SUPFAM" id="SSF161084">
    <property type="entry name" value="MAPEG domain-like"/>
    <property type="match status" value="1"/>
</dbReference>
<evidence type="ECO:0000256" key="4">
    <source>
        <dbReference type="ARBA" id="ARBA00023136"/>
    </source>
</evidence>
<dbReference type="Proteomes" id="UP001500238">
    <property type="component" value="Unassembled WGS sequence"/>
</dbReference>
<accession>A0ABN1HN54</accession>
<dbReference type="InterPro" id="IPR001129">
    <property type="entry name" value="Membr-assoc_MAPEG"/>
</dbReference>
<keyword evidence="7" id="KW-1185">Reference proteome</keyword>
<protein>
    <submittedName>
        <fullName evidence="6">MAPEG family protein</fullName>
    </submittedName>
</protein>
<gene>
    <name evidence="6" type="ORF">GCM10009102_05530</name>
</gene>
<evidence type="ECO:0000313" key="6">
    <source>
        <dbReference type="EMBL" id="GAA0659939.1"/>
    </source>
</evidence>
<keyword evidence="4 5" id="KW-0472">Membrane</keyword>
<evidence type="ECO:0000256" key="3">
    <source>
        <dbReference type="ARBA" id="ARBA00022989"/>
    </source>
</evidence>
<organism evidence="6 7">
    <name type="scientific">Sphingomonas insulae</name>
    <dbReference type="NCBI Taxonomy" id="424800"/>
    <lineage>
        <taxon>Bacteria</taxon>
        <taxon>Pseudomonadati</taxon>
        <taxon>Pseudomonadota</taxon>
        <taxon>Alphaproteobacteria</taxon>
        <taxon>Sphingomonadales</taxon>
        <taxon>Sphingomonadaceae</taxon>
        <taxon>Sphingomonas</taxon>
    </lineage>
</organism>
<keyword evidence="2 5" id="KW-0812">Transmembrane</keyword>
<dbReference type="InterPro" id="IPR023352">
    <property type="entry name" value="MAPEG-like_dom_sf"/>
</dbReference>
<sequence>MIMIVATLPITLGTAAALGAINLWLALRIVRMRLKDDVLIGDGGDDLLSGRMRAHANLVEYAPFVLVLLALIELARGSGAALGLTALIFVIGRIAHPMGMDLRRSNLPRAGGAILTWLVLAFLVGWAALIAVGVA</sequence>
<comment type="caution">
    <text evidence="6">The sequence shown here is derived from an EMBL/GenBank/DDBJ whole genome shotgun (WGS) entry which is preliminary data.</text>
</comment>
<proteinExistence type="predicted"/>
<dbReference type="Pfam" id="PF01124">
    <property type="entry name" value="MAPEG"/>
    <property type="match status" value="1"/>
</dbReference>
<feature type="transmembrane region" description="Helical" evidence="5">
    <location>
        <begin position="112"/>
        <end position="134"/>
    </location>
</feature>
<dbReference type="PANTHER" id="PTHR35814">
    <property type="match status" value="1"/>
</dbReference>
<dbReference type="Gene3D" id="1.20.120.550">
    <property type="entry name" value="Membrane associated eicosanoid/glutathione metabolism-like domain"/>
    <property type="match status" value="1"/>
</dbReference>